<keyword evidence="3" id="KW-0694">RNA-binding</keyword>
<evidence type="ECO:0000256" key="2">
    <source>
        <dbReference type="ARBA" id="ARBA00023242"/>
    </source>
</evidence>
<dbReference type="InterPro" id="IPR035979">
    <property type="entry name" value="RBD_domain_sf"/>
</dbReference>
<evidence type="ECO:0000313" key="7">
    <source>
        <dbReference type="Proteomes" id="UP001341840"/>
    </source>
</evidence>
<dbReference type="CDD" id="cd00590">
    <property type="entry name" value="RRM_SF"/>
    <property type="match status" value="1"/>
</dbReference>
<dbReference type="PANTHER" id="PTHR48033:SF10">
    <property type="entry name" value="RNA-BINDING PROTEIN SQUID"/>
    <property type="match status" value="1"/>
</dbReference>
<accession>A0ABU6SB56</accession>
<dbReference type="Pfam" id="PF00076">
    <property type="entry name" value="RRM_1"/>
    <property type="match status" value="1"/>
</dbReference>
<comment type="caution">
    <text evidence="6">The sequence shown here is derived from an EMBL/GenBank/DDBJ whole genome shotgun (WGS) entry which is preliminary data.</text>
</comment>
<feature type="region of interest" description="Disordered" evidence="4">
    <location>
        <begin position="358"/>
        <end position="453"/>
    </location>
</feature>
<dbReference type="PROSITE" id="PS50102">
    <property type="entry name" value="RRM"/>
    <property type="match status" value="1"/>
</dbReference>
<comment type="subcellular location">
    <subcellularLocation>
        <location evidence="1">Nucleus</location>
    </subcellularLocation>
</comment>
<name>A0ABU6SB56_9FABA</name>
<dbReference type="SMART" id="SM00360">
    <property type="entry name" value="RRM"/>
    <property type="match status" value="2"/>
</dbReference>
<evidence type="ECO:0000313" key="6">
    <source>
        <dbReference type="EMBL" id="MED6133439.1"/>
    </source>
</evidence>
<dbReference type="InterPro" id="IPR000504">
    <property type="entry name" value="RRM_dom"/>
</dbReference>
<evidence type="ECO:0000256" key="3">
    <source>
        <dbReference type="PROSITE-ProRule" id="PRU00176"/>
    </source>
</evidence>
<dbReference type="PANTHER" id="PTHR48033">
    <property type="entry name" value="RNA-BINDING (RRM/RBD/RNP MOTIFS) FAMILY PROTEIN"/>
    <property type="match status" value="1"/>
</dbReference>
<feature type="domain" description="RRM" evidence="5">
    <location>
        <begin position="16"/>
        <end position="107"/>
    </location>
</feature>
<organism evidence="6 7">
    <name type="scientific">Stylosanthes scabra</name>
    <dbReference type="NCBI Taxonomy" id="79078"/>
    <lineage>
        <taxon>Eukaryota</taxon>
        <taxon>Viridiplantae</taxon>
        <taxon>Streptophyta</taxon>
        <taxon>Embryophyta</taxon>
        <taxon>Tracheophyta</taxon>
        <taxon>Spermatophyta</taxon>
        <taxon>Magnoliopsida</taxon>
        <taxon>eudicotyledons</taxon>
        <taxon>Gunneridae</taxon>
        <taxon>Pentapetalae</taxon>
        <taxon>rosids</taxon>
        <taxon>fabids</taxon>
        <taxon>Fabales</taxon>
        <taxon>Fabaceae</taxon>
        <taxon>Papilionoideae</taxon>
        <taxon>50 kb inversion clade</taxon>
        <taxon>dalbergioids sensu lato</taxon>
        <taxon>Dalbergieae</taxon>
        <taxon>Pterocarpus clade</taxon>
        <taxon>Stylosanthes</taxon>
    </lineage>
</organism>
<feature type="compositionally biased region" description="Polar residues" evidence="4">
    <location>
        <begin position="374"/>
        <end position="387"/>
    </location>
</feature>
<evidence type="ECO:0000259" key="5">
    <source>
        <dbReference type="PROSITE" id="PS50102"/>
    </source>
</evidence>
<proteinExistence type="predicted"/>
<sequence>MLLSSILIYLNSTICSKLFVRLIPPTITIDQLREYFAQYGTIRDSIFILDPNTSQPRGFGFVNFVNPSSLDRVIEDNSHCINDHWIGVDRCTLDGKREGFKSNRLYVYGIPPPLSSSDALAKFFGGYGQVIACSTDRGKCQGSIYFESSKSVDDVIAANQSWISLNGGVMMELSKYVLRRHPILLPRLRHLYKAVASGRGGDIAAQNPPQTAVYNPAGQNMTPSGGVVVNNQLWQPYGSYGNISGGGGANAMVSILQFPSSTGYEYSYYYAPPPTMYNPQYQYGIPSHYGYGGAQVGRYGGQNVVSRAGVFTQRASGYAGHYGGQNVLGSAGVYQEASGSATGYAGHYGGQNVVGSAGVSQEASGSGSGGGPLNATTRQADNSSSLFSYPMVTQGASGSGGSSNAKQDDNSNSLFSYEMVTKGDSGSGGASNARQDDDPDSLFPYPMFTEKGL</sequence>
<protein>
    <recommendedName>
        <fullName evidence="5">RRM domain-containing protein</fullName>
    </recommendedName>
</protein>
<reference evidence="6 7" key="1">
    <citation type="journal article" date="2023" name="Plants (Basel)">
        <title>Bridging the Gap: Combining Genomics and Transcriptomics Approaches to Understand Stylosanthes scabra, an Orphan Legume from the Brazilian Caatinga.</title>
        <authorList>
            <person name="Ferreira-Neto J.R.C."/>
            <person name="da Silva M.D."/>
            <person name="Binneck E."/>
            <person name="de Melo N.F."/>
            <person name="da Silva R.H."/>
            <person name="de Melo A.L.T.M."/>
            <person name="Pandolfi V."/>
            <person name="Bustamante F.O."/>
            <person name="Brasileiro-Vidal A.C."/>
            <person name="Benko-Iseppon A.M."/>
        </authorList>
    </citation>
    <scope>NUCLEOTIDE SEQUENCE [LARGE SCALE GENOMIC DNA]</scope>
    <source>
        <tissue evidence="6">Leaves</tissue>
    </source>
</reference>
<dbReference type="Proteomes" id="UP001341840">
    <property type="component" value="Unassembled WGS sequence"/>
</dbReference>
<dbReference type="Gene3D" id="3.30.70.330">
    <property type="match status" value="2"/>
</dbReference>
<dbReference type="SUPFAM" id="SSF54928">
    <property type="entry name" value="RNA-binding domain, RBD"/>
    <property type="match status" value="1"/>
</dbReference>
<evidence type="ECO:0000256" key="4">
    <source>
        <dbReference type="SAM" id="MobiDB-lite"/>
    </source>
</evidence>
<dbReference type="InterPro" id="IPR012677">
    <property type="entry name" value="Nucleotide-bd_a/b_plait_sf"/>
</dbReference>
<gene>
    <name evidence="6" type="ORF">PIB30_028203</name>
</gene>
<keyword evidence="7" id="KW-1185">Reference proteome</keyword>
<dbReference type="EMBL" id="JASCZI010060526">
    <property type="protein sequence ID" value="MED6133439.1"/>
    <property type="molecule type" value="Genomic_DNA"/>
</dbReference>
<evidence type="ECO:0000256" key="1">
    <source>
        <dbReference type="ARBA" id="ARBA00004123"/>
    </source>
</evidence>
<keyword evidence="2" id="KW-0539">Nucleus</keyword>